<dbReference type="GeneID" id="7841975"/>
<dbReference type="Proteomes" id="UP000009168">
    <property type="component" value="Unassembled WGS sequence"/>
</dbReference>
<dbReference type="GO" id="GO:0019005">
    <property type="term" value="C:SCF ubiquitin ligase complex"/>
    <property type="evidence" value="ECO:0007669"/>
    <property type="project" value="TreeGrafter"/>
</dbReference>
<accession>I7MM04</accession>
<dbReference type="InParanoid" id="I7MM04"/>
<gene>
    <name evidence="1" type="ORF">TTHERM_00474910</name>
</gene>
<dbReference type="EMBL" id="GG662472">
    <property type="protein sequence ID" value="EAS03728.2"/>
    <property type="molecule type" value="Genomic_DNA"/>
</dbReference>
<proteinExistence type="predicted"/>
<dbReference type="SUPFAM" id="SSF52047">
    <property type="entry name" value="RNI-like"/>
    <property type="match status" value="1"/>
</dbReference>
<dbReference type="PANTHER" id="PTHR13318">
    <property type="entry name" value="PARTNER OF PAIRED, ISOFORM B-RELATED"/>
    <property type="match status" value="1"/>
</dbReference>
<dbReference type="RefSeq" id="XP_001023973.2">
    <property type="nucleotide sequence ID" value="XM_001023973.2"/>
</dbReference>
<keyword evidence="2" id="KW-1185">Reference proteome</keyword>
<dbReference type="AlphaFoldDB" id="I7MM04"/>
<dbReference type="Gene3D" id="3.80.10.10">
    <property type="entry name" value="Ribonuclease Inhibitor"/>
    <property type="match status" value="2"/>
</dbReference>
<reference evidence="2" key="1">
    <citation type="journal article" date="2006" name="PLoS Biol.">
        <title>Macronuclear genome sequence of the ciliate Tetrahymena thermophila, a model eukaryote.</title>
        <authorList>
            <person name="Eisen J.A."/>
            <person name="Coyne R.S."/>
            <person name="Wu M."/>
            <person name="Wu D."/>
            <person name="Thiagarajan M."/>
            <person name="Wortman J.R."/>
            <person name="Badger J.H."/>
            <person name="Ren Q."/>
            <person name="Amedeo P."/>
            <person name="Jones K.M."/>
            <person name="Tallon L.J."/>
            <person name="Delcher A.L."/>
            <person name="Salzberg S.L."/>
            <person name="Silva J.C."/>
            <person name="Haas B.J."/>
            <person name="Majoros W.H."/>
            <person name="Farzad M."/>
            <person name="Carlton J.M."/>
            <person name="Smith R.K. Jr."/>
            <person name="Garg J."/>
            <person name="Pearlman R.E."/>
            <person name="Karrer K.M."/>
            <person name="Sun L."/>
            <person name="Manning G."/>
            <person name="Elde N.C."/>
            <person name="Turkewitz A.P."/>
            <person name="Asai D.J."/>
            <person name="Wilkes D.E."/>
            <person name="Wang Y."/>
            <person name="Cai H."/>
            <person name="Collins K."/>
            <person name="Stewart B.A."/>
            <person name="Lee S.R."/>
            <person name="Wilamowska K."/>
            <person name="Weinberg Z."/>
            <person name="Ruzzo W.L."/>
            <person name="Wloga D."/>
            <person name="Gaertig J."/>
            <person name="Frankel J."/>
            <person name="Tsao C.-C."/>
            <person name="Gorovsky M.A."/>
            <person name="Keeling P.J."/>
            <person name="Waller R.F."/>
            <person name="Patron N.J."/>
            <person name="Cherry J.M."/>
            <person name="Stover N.A."/>
            <person name="Krieger C.J."/>
            <person name="del Toro C."/>
            <person name="Ryder H.F."/>
            <person name="Williamson S.C."/>
            <person name="Barbeau R.A."/>
            <person name="Hamilton E.P."/>
            <person name="Orias E."/>
        </authorList>
    </citation>
    <scope>NUCLEOTIDE SEQUENCE [LARGE SCALE GENOMIC DNA]</scope>
    <source>
        <strain evidence="2">SB210</strain>
    </source>
</reference>
<evidence type="ECO:0000313" key="1">
    <source>
        <dbReference type="EMBL" id="EAS03728.2"/>
    </source>
</evidence>
<sequence length="469" mass="53772">MSIEIIDAKRAAQRKRQIGQLLKQIHKSYTENRSLKEEFNVILEPYIRQNDEASCAVVERRELREDEDECIAKLKKDDVAAILDIIKKLNPQLEEQNLPLKKLSLKSCTLPLSGESIEQLAQFISSIPSLDSFTLRFIWCGVKMPPRFIFCITKMAPQLRELYLHFALKPDLAEQCISNLAKAIDSCRFLESLNIDGMECEGITNNCLSKLGKMTNKLESLRTFVFKLRSSQYIDEKGIQDFGTEFTKTKQLTHLELSFYYFINTFSKQSMISLGKAICQQTELQSLVLDFSWCSDIVDEAAQIIISQIMDINDLRSLNINFSGSTRITDLTLQYIGQALKSNDQISKLFLYFGNCESFTDQGLFTLSKYLAKCTNLQELTLDFSSCFSITESGLESICSVIHSLYLLEDLFISTHDFLSNEIQDLINQMQEKLRESALRRKSINLSLFVTNQYSTLLKRKDVLNDLAY</sequence>
<organism evidence="1 2">
    <name type="scientific">Tetrahymena thermophila (strain SB210)</name>
    <dbReference type="NCBI Taxonomy" id="312017"/>
    <lineage>
        <taxon>Eukaryota</taxon>
        <taxon>Sar</taxon>
        <taxon>Alveolata</taxon>
        <taxon>Ciliophora</taxon>
        <taxon>Intramacronucleata</taxon>
        <taxon>Oligohymenophorea</taxon>
        <taxon>Hymenostomatida</taxon>
        <taxon>Tetrahymenina</taxon>
        <taxon>Tetrahymenidae</taxon>
        <taxon>Tetrahymena</taxon>
    </lineage>
</organism>
<dbReference type="GO" id="GO:0031146">
    <property type="term" value="P:SCF-dependent proteasomal ubiquitin-dependent protein catabolic process"/>
    <property type="evidence" value="ECO:0007669"/>
    <property type="project" value="TreeGrafter"/>
</dbReference>
<dbReference type="InterPro" id="IPR032675">
    <property type="entry name" value="LRR_dom_sf"/>
</dbReference>
<evidence type="ECO:0008006" key="3">
    <source>
        <dbReference type="Google" id="ProtNLM"/>
    </source>
</evidence>
<dbReference type="SMART" id="SM00367">
    <property type="entry name" value="LRR_CC"/>
    <property type="match status" value="5"/>
</dbReference>
<protein>
    <recommendedName>
        <fullName evidence="3">Kinase domain protein</fullName>
    </recommendedName>
</protein>
<dbReference type="InterPro" id="IPR006553">
    <property type="entry name" value="Leu-rich_rpt_Cys-con_subtyp"/>
</dbReference>
<dbReference type="KEGG" id="tet:TTHERM_00474910"/>
<name>I7MM04_TETTS</name>
<evidence type="ECO:0000313" key="2">
    <source>
        <dbReference type="Proteomes" id="UP000009168"/>
    </source>
</evidence>
<dbReference type="OrthoDB" id="291312at2759"/>